<evidence type="ECO:0000256" key="8">
    <source>
        <dbReference type="SAM" id="MobiDB-lite"/>
    </source>
</evidence>
<dbReference type="InterPro" id="IPR011118">
    <property type="entry name" value="Tannase/feruloyl_esterase"/>
</dbReference>
<keyword evidence="6" id="KW-0106">Calcium</keyword>
<dbReference type="EMBL" id="JMQN01000040">
    <property type="protein sequence ID" value="KEA62998.1"/>
    <property type="molecule type" value="Genomic_DNA"/>
</dbReference>
<proteinExistence type="inferred from homology"/>
<dbReference type="RefSeq" id="WP_051692918.1">
    <property type="nucleotide sequence ID" value="NZ_JMQN01000040.1"/>
</dbReference>
<dbReference type="PANTHER" id="PTHR33938:SF15">
    <property type="entry name" value="FERULOYL ESTERASE B-RELATED"/>
    <property type="match status" value="1"/>
</dbReference>
<dbReference type="eggNOG" id="COG3509">
    <property type="taxonomic scope" value="Bacteria"/>
</dbReference>
<comment type="caution">
    <text evidence="10">The sequence shown here is derived from an EMBL/GenBank/DDBJ whole genome shotgun (WGS) entry which is preliminary data.</text>
</comment>
<evidence type="ECO:0000313" key="10">
    <source>
        <dbReference type="EMBL" id="KEA62998.1"/>
    </source>
</evidence>
<reference evidence="10 11" key="1">
    <citation type="submission" date="2014-04" db="EMBL/GenBank/DDBJ databases">
        <title>Marinobacterium kochiensis sp. nov., isolated from sediment sample collected from Kochi backwaters in Kerala, India.</title>
        <authorList>
            <person name="Singh A."/>
            <person name="Pinnaka A.K."/>
        </authorList>
    </citation>
    <scope>NUCLEOTIDE SEQUENCE [LARGE SCALE GENOMIC DNA]</scope>
    <source>
        <strain evidence="10 11">AK27</strain>
    </source>
</reference>
<evidence type="ECO:0000256" key="9">
    <source>
        <dbReference type="SAM" id="SignalP"/>
    </source>
</evidence>
<keyword evidence="5" id="KW-0378">Hydrolase</keyword>
<evidence type="ECO:0000256" key="7">
    <source>
        <dbReference type="ARBA" id="ARBA00023157"/>
    </source>
</evidence>
<dbReference type="GO" id="GO:0046872">
    <property type="term" value="F:metal ion binding"/>
    <property type="evidence" value="ECO:0007669"/>
    <property type="project" value="UniProtKB-KW"/>
</dbReference>
<gene>
    <name evidence="10" type="ORF">ADIMK_2522</name>
</gene>
<feature type="region of interest" description="Disordered" evidence="8">
    <location>
        <begin position="538"/>
        <end position="558"/>
    </location>
</feature>
<evidence type="ECO:0000256" key="3">
    <source>
        <dbReference type="ARBA" id="ARBA00022723"/>
    </source>
</evidence>
<dbReference type="Pfam" id="PF07519">
    <property type="entry name" value="Tannase"/>
    <property type="match status" value="1"/>
</dbReference>
<keyword evidence="3" id="KW-0479">Metal-binding</keyword>
<keyword evidence="11" id="KW-1185">Reference proteome</keyword>
<dbReference type="SUPFAM" id="SSF53474">
    <property type="entry name" value="alpha/beta-Hydrolases"/>
    <property type="match status" value="1"/>
</dbReference>
<evidence type="ECO:0000256" key="2">
    <source>
        <dbReference type="ARBA" id="ARBA00022487"/>
    </source>
</evidence>
<name>A0A081FWU3_9GAMM</name>
<evidence type="ECO:0000256" key="1">
    <source>
        <dbReference type="ARBA" id="ARBA00006249"/>
    </source>
</evidence>
<keyword evidence="2" id="KW-0719">Serine esterase</keyword>
<dbReference type="OrthoDB" id="7197884at2"/>
<feature type="chain" id="PRO_5001757366" evidence="9">
    <location>
        <begin position="31"/>
        <end position="558"/>
    </location>
</feature>
<dbReference type="Proteomes" id="UP000028252">
    <property type="component" value="Unassembled WGS sequence"/>
</dbReference>
<evidence type="ECO:0000313" key="11">
    <source>
        <dbReference type="Proteomes" id="UP000028252"/>
    </source>
</evidence>
<sequence length="558" mass="60160">MGNQQPFSHRLSKVSLGALLIAGASQSAYAQLSCSNVNTDTLGIPGVRVESSQPVAESASLPAHCQIRAVTAERVGQDGHDYAIQFEMNLPDQWNGSFVHQFNGGNDGEVKAATGPLLSGNTDRTALGEGYAVLSSDAGHDGSTYPEAGLAGGSRFGLDPEARLYYGYKTVETLTPIAKQIIHNFYDQEPEYSYGVGCSNGGRHAMVAASRLGDAYDGFLVGAPGFNLPKAAVQHALDVQQLSAINGDVRTSLTDEDRVLVASAVIQACDALDGLEDQMVSDIAACQATFDIDNYVCAEGQSDACIAPAKAQALKTIYAGPKDRKGNALYSDWAWDPGIAGGNWKFWKISSGIPPWDNLPLIGVMGSSSLAQIFTTPPTEIAGDPATLNQFLLDFDIANDGDMIYARRGKFHESAMSFMTPPDVDNPKLKKFNRSGGKMIIFHGVSDPVFSYLDTENWYKRLSDNYHGKADRFVKLYPVPGMNHCSGGMTTDDFNLFEQLVNWVENGEEPEAVMASHRAGAEKFSGWSETRTRKLCPYPQTAKYTGGDPESAESFTCE</sequence>
<keyword evidence="4 9" id="KW-0732">Signal</keyword>
<dbReference type="AlphaFoldDB" id="A0A081FWU3"/>
<organism evidence="10 11">
    <name type="scientific">Marinobacterium lacunae</name>
    <dbReference type="NCBI Taxonomy" id="1232683"/>
    <lineage>
        <taxon>Bacteria</taxon>
        <taxon>Pseudomonadati</taxon>
        <taxon>Pseudomonadota</taxon>
        <taxon>Gammaproteobacteria</taxon>
        <taxon>Oceanospirillales</taxon>
        <taxon>Oceanospirillaceae</taxon>
        <taxon>Marinobacterium</taxon>
    </lineage>
</organism>
<keyword evidence="7" id="KW-1015">Disulfide bond</keyword>
<evidence type="ECO:0000256" key="4">
    <source>
        <dbReference type="ARBA" id="ARBA00022729"/>
    </source>
</evidence>
<dbReference type="PANTHER" id="PTHR33938">
    <property type="entry name" value="FERULOYL ESTERASE B-RELATED"/>
    <property type="match status" value="1"/>
</dbReference>
<dbReference type="STRING" id="1232683.ADIMK_2522"/>
<dbReference type="GO" id="GO:0052689">
    <property type="term" value="F:carboxylic ester hydrolase activity"/>
    <property type="evidence" value="ECO:0007669"/>
    <property type="project" value="UniProtKB-KW"/>
</dbReference>
<protein>
    <submittedName>
        <fullName evidence="10">Chlorogenate esterase</fullName>
    </submittedName>
</protein>
<evidence type="ECO:0000256" key="6">
    <source>
        <dbReference type="ARBA" id="ARBA00022837"/>
    </source>
</evidence>
<dbReference type="InterPro" id="IPR029058">
    <property type="entry name" value="AB_hydrolase_fold"/>
</dbReference>
<feature type="signal peptide" evidence="9">
    <location>
        <begin position="1"/>
        <end position="30"/>
    </location>
</feature>
<dbReference type="PATRIC" id="fig|1232683.4.peg.2474"/>
<evidence type="ECO:0000256" key="5">
    <source>
        <dbReference type="ARBA" id="ARBA00022801"/>
    </source>
</evidence>
<accession>A0A081FWU3</accession>
<comment type="similarity">
    <text evidence="1">Belongs to the tannase family.</text>
</comment>